<comment type="caution">
    <text evidence="19">The sequence shown here is derived from an EMBL/GenBank/DDBJ whole genome shotgun (WGS) entry which is preliminary data.</text>
</comment>
<comment type="similarity">
    <text evidence="11">Belongs to the protein kinase superfamily. Ser/Thr protein kinase family. CDPK subfamily.</text>
</comment>
<name>A0A8S1RBT7_9CILI</name>
<dbReference type="InterPro" id="IPR002048">
    <property type="entry name" value="EF_hand_dom"/>
</dbReference>
<keyword evidence="9" id="KW-0106">Calcium</keyword>
<dbReference type="GO" id="GO:0005524">
    <property type="term" value="F:ATP binding"/>
    <property type="evidence" value="ECO:0007669"/>
    <property type="project" value="UniProtKB-UniRule"/>
</dbReference>
<dbReference type="GO" id="GO:0010506">
    <property type="term" value="P:regulation of autophagy"/>
    <property type="evidence" value="ECO:0007669"/>
    <property type="project" value="InterPro"/>
</dbReference>
<dbReference type="SMART" id="SM00220">
    <property type="entry name" value="S_TKc"/>
    <property type="match status" value="1"/>
</dbReference>
<protein>
    <recommendedName>
        <fullName evidence="2">non-specific serine/threonine protein kinase</fullName>
        <ecNumber evidence="2">2.7.11.1</ecNumber>
    </recommendedName>
</protein>
<keyword evidence="4" id="KW-0808">Transferase</keyword>
<dbReference type="InterPro" id="IPR008271">
    <property type="entry name" value="Ser/Thr_kinase_AS"/>
</dbReference>
<dbReference type="GO" id="GO:0000407">
    <property type="term" value="C:phagophore assembly site"/>
    <property type="evidence" value="ECO:0007669"/>
    <property type="project" value="TreeGrafter"/>
</dbReference>
<dbReference type="PANTHER" id="PTHR24348:SF22">
    <property type="entry name" value="NON-SPECIFIC SERINE_THREONINE PROTEIN KINASE"/>
    <property type="match status" value="1"/>
</dbReference>
<dbReference type="GO" id="GO:0000045">
    <property type="term" value="P:autophagosome assembly"/>
    <property type="evidence" value="ECO:0007669"/>
    <property type="project" value="TreeGrafter"/>
</dbReference>
<evidence type="ECO:0000313" key="20">
    <source>
        <dbReference type="Proteomes" id="UP000692954"/>
    </source>
</evidence>
<dbReference type="PROSITE" id="PS50011">
    <property type="entry name" value="PROTEIN_KINASE_DOM"/>
    <property type="match status" value="1"/>
</dbReference>
<dbReference type="InterPro" id="IPR017441">
    <property type="entry name" value="Protein_kinase_ATP_BS"/>
</dbReference>
<keyword evidence="3 15" id="KW-0723">Serine/threonine-protein kinase</keyword>
<keyword evidence="10 14" id="KW-0067">ATP-binding</keyword>
<evidence type="ECO:0000256" key="13">
    <source>
        <dbReference type="ARBA" id="ARBA00048679"/>
    </source>
</evidence>
<dbReference type="AlphaFoldDB" id="A0A8S1RBT7"/>
<evidence type="ECO:0000313" key="19">
    <source>
        <dbReference type="EMBL" id="CAD8124863.1"/>
    </source>
</evidence>
<dbReference type="PANTHER" id="PTHR24348">
    <property type="entry name" value="SERINE/THREONINE-PROTEIN KINASE UNC-51-RELATED"/>
    <property type="match status" value="1"/>
</dbReference>
<comment type="catalytic activity">
    <reaction evidence="13">
        <text>L-seryl-[protein] + ATP = O-phospho-L-seryl-[protein] + ADP + H(+)</text>
        <dbReference type="Rhea" id="RHEA:17989"/>
        <dbReference type="Rhea" id="RHEA-COMP:9863"/>
        <dbReference type="Rhea" id="RHEA-COMP:11604"/>
        <dbReference type="ChEBI" id="CHEBI:15378"/>
        <dbReference type="ChEBI" id="CHEBI:29999"/>
        <dbReference type="ChEBI" id="CHEBI:30616"/>
        <dbReference type="ChEBI" id="CHEBI:83421"/>
        <dbReference type="ChEBI" id="CHEBI:456216"/>
        <dbReference type="EC" id="2.7.11.1"/>
    </reaction>
</comment>
<keyword evidence="16" id="KW-0175">Coiled coil</keyword>
<evidence type="ECO:0000256" key="14">
    <source>
        <dbReference type="PROSITE-ProRule" id="PRU10141"/>
    </source>
</evidence>
<comment type="catalytic activity">
    <reaction evidence="12">
        <text>L-threonyl-[protein] + ATP = O-phospho-L-threonyl-[protein] + ADP + H(+)</text>
        <dbReference type="Rhea" id="RHEA:46608"/>
        <dbReference type="Rhea" id="RHEA-COMP:11060"/>
        <dbReference type="Rhea" id="RHEA-COMP:11605"/>
        <dbReference type="ChEBI" id="CHEBI:15378"/>
        <dbReference type="ChEBI" id="CHEBI:30013"/>
        <dbReference type="ChEBI" id="CHEBI:30616"/>
        <dbReference type="ChEBI" id="CHEBI:61977"/>
        <dbReference type="ChEBI" id="CHEBI:456216"/>
        <dbReference type="EC" id="2.7.11.1"/>
    </reaction>
</comment>
<evidence type="ECO:0000256" key="2">
    <source>
        <dbReference type="ARBA" id="ARBA00012513"/>
    </source>
</evidence>
<feature type="binding site" evidence="14">
    <location>
        <position position="46"/>
    </location>
    <ligand>
        <name>ATP</name>
        <dbReference type="ChEBI" id="CHEBI:30616"/>
    </ligand>
</feature>
<dbReference type="Proteomes" id="UP000692954">
    <property type="component" value="Unassembled WGS sequence"/>
</dbReference>
<dbReference type="EMBL" id="CAJJDN010000154">
    <property type="protein sequence ID" value="CAD8124863.1"/>
    <property type="molecule type" value="Genomic_DNA"/>
</dbReference>
<gene>
    <name evidence="19" type="ORF">PSON_ATCC_30995.1.T1540074</name>
</gene>
<evidence type="ECO:0000256" key="8">
    <source>
        <dbReference type="ARBA" id="ARBA00022777"/>
    </source>
</evidence>
<evidence type="ECO:0000256" key="6">
    <source>
        <dbReference type="ARBA" id="ARBA00022737"/>
    </source>
</evidence>
<comment type="cofactor">
    <cofactor evidence="1">
        <name>Mg(2+)</name>
        <dbReference type="ChEBI" id="CHEBI:18420"/>
    </cofactor>
</comment>
<dbReference type="PROSITE" id="PS00108">
    <property type="entry name" value="PROTEIN_KINASE_ST"/>
    <property type="match status" value="1"/>
</dbReference>
<sequence>MSQQKQGVEKRVEKYQYNTQNFLGDGSYGQVFKGTNTITQQAYAIKVIPKNKIYNPEALNYELKILTKLKGENIVRLYETFVTQNNYYQIMDLCDGDLRKLLEKQQTLTEEETIRLMLDLLKGFLELIQNGIIHRDVKPANILISNGKYKLADFGFARLVDNYAQQLFVTVLGTPLYMSPQLLQNKQYSTKCDIWSLGFIIYEVLFGKTPWTANSIVELLKNIQEKPLMFPDKIKQVSDNMKDVIRRCLIINEEERISWLDLYRHPLFANQFNDIVNLDDICNNKERYIISIIRNEIVRQDISIDLLVQKLNWGQQVSIKDMENLFLRVDNQLQRIQIENIFNKIEKANNQYLTMQEFKKWLEKFSIPFQSYRQSSIECFKVIKGTIKQFNYTLSQYYEKFNIAKDGKLKYEEFKQLVLRCSNNQMFEENIKNAFEYIDQQKIGYITQQQLQSELDKIN</sequence>
<dbReference type="EC" id="2.7.11.1" evidence="2"/>
<keyword evidence="5" id="KW-0479">Metal-binding</keyword>
<feature type="domain" description="EF-hand" evidence="18">
    <location>
        <begin position="333"/>
        <end position="368"/>
    </location>
</feature>
<dbReference type="FunFam" id="1.10.510.10:FF:000771">
    <property type="entry name" value="Uncharacterized protein"/>
    <property type="match status" value="1"/>
</dbReference>
<evidence type="ECO:0000256" key="15">
    <source>
        <dbReference type="RuleBase" id="RU000304"/>
    </source>
</evidence>
<dbReference type="OrthoDB" id="40902at2759"/>
<dbReference type="GO" id="GO:0005776">
    <property type="term" value="C:autophagosome"/>
    <property type="evidence" value="ECO:0007669"/>
    <property type="project" value="TreeGrafter"/>
</dbReference>
<dbReference type="FunFam" id="3.30.200.20:FF:000315">
    <property type="entry name" value="Calcium-dependent protein kinase 3"/>
    <property type="match status" value="1"/>
</dbReference>
<evidence type="ECO:0000256" key="3">
    <source>
        <dbReference type="ARBA" id="ARBA00022527"/>
    </source>
</evidence>
<evidence type="ECO:0000256" key="9">
    <source>
        <dbReference type="ARBA" id="ARBA00022837"/>
    </source>
</evidence>
<feature type="coiled-coil region" evidence="16">
    <location>
        <begin position="319"/>
        <end position="351"/>
    </location>
</feature>
<dbReference type="GO" id="GO:0004674">
    <property type="term" value="F:protein serine/threonine kinase activity"/>
    <property type="evidence" value="ECO:0007669"/>
    <property type="project" value="UniProtKB-KW"/>
</dbReference>
<feature type="domain" description="Protein kinase" evidence="17">
    <location>
        <begin position="17"/>
        <end position="268"/>
    </location>
</feature>
<organism evidence="19 20">
    <name type="scientific">Paramecium sonneborni</name>
    <dbReference type="NCBI Taxonomy" id="65129"/>
    <lineage>
        <taxon>Eukaryota</taxon>
        <taxon>Sar</taxon>
        <taxon>Alveolata</taxon>
        <taxon>Ciliophora</taxon>
        <taxon>Intramacronucleata</taxon>
        <taxon>Oligohymenophorea</taxon>
        <taxon>Peniculida</taxon>
        <taxon>Parameciidae</taxon>
        <taxon>Paramecium</taxon>
    </lineage>
</organism>
<keyword evidence="20" id="KW-1185">Reference proteome</keyword>
<dbReference type="Pfam" id="PF00069">
    <property type="entry name" value="Pkinase"/>
    <property type="match status" value="1"/>
</dbReference>
<evidence type="ECO:0000256" key="10">
    <source>
        <dbReference type="ARBA" id="ARBA00022840"/>
    </source>
</evidence>
<proteinExistence type="inferred from homology"/>
<keyword evidence="7 14" id="KW-0547">Nucleotide-binding</keyword>
<evidence type="ECO:0000256" key="4">
    <source>
        <dbReference type="ARBA" id="ARBA00022679"/>
    </source>
</evidence>
<evidence type="ECO:0000256" key="12">
    <source>
        <dbReference type="ARBA" id="ARBA00047899"/>
    </source>
</evidence>
<keyword evidence="6" id="KW-0677">Repeat</keyword>
<evidence type="ECO:0000256" key="11">
    <source>
        <dbReference type="ARBA" id="ARBA00024334"/>
    </source>
</evidence>
<evidence type="ECO:0000256" key="1">
    <source>
        <dbReference type="ARBA" id="ARBA00001946"/>
    </source>
</evidence>
<evidence type="ECO:0000259" key="17">
    <source>
        <dbReference type="PROSITE" id="PS50011"/>
    </source>
</evidence>
<dbReference type="PROSITE" id="PS50222">
    <property type="entry name" value="EF_HAND_2"/>
    <property type="match status" value="1"/>
</dbReference>
<dbReference type="GO" id="GO:0016020">
    <property type="term" value="C:membrane"/>
    <property type="evidence" value="ECO:0007669"/>
    <property type="project" value="TreeGrafter"/>
</dbReference>
<dbReference type="GO" id="GO:0005829">
    <property type="term" value="C:cytosol"/>
    <property type="evidence" value="ECO:0007669"/>
    <property type="project" value="TreeGrafter"/>
</dbReference>
<evidence type="ECO:0000256" key="7">
    <source>
        <dbReference type="ARBA" id="ARBA00022741"/>
    </source>
</evidence>
<evidence type="ECO:0000256" key="16">
    <source>
        <dbReference type="SAM" id="Coils"/>
    </source>
</evidence>
<dbReference type="PROSITE" id="PS00107">
    <property type="entry name" value="PROTEIN_KINASE_ATP"/>
    <property type="match status" value="1"/>
</dbReference>
<reference evidence="19" key="1">
    <citation type="submission" date="2021-01" db="EMBL/GenBank/DDBJ databases">
        <authorList>
            <consortium name="Genoscope - CEA"/>
            <person name="William W."/>
        </authorList>
    </citation>
    <scope>NUCLEOTIDE SEQUENCE</scope>
</reference>
<dbReference type="InterPro" id="IPR000719">
    <property type="entry name" value="Prot_kinase_dom"/>
</dbReference>
<dbReference type="InterPro" id="IPR045269">
    <property type="entry name" value="Atg1-like"/>
</dbReference>
<keyword evidence="8" id="KW-0418">Kinase</keyword>
<accession>A0A8S1RBT7</accession>
<evidence type="ECO:0000256" key="5">
    <source>
        <dbReference type="ARBA" id="ARBA00022723"/>
    </source>
</evidence>
<dbReference type="GO" id="GO:0005509">
    <property type="term" value="F:calcium ion binding"/>
    <property type="evidence" value="ECO:0007669"/>
    <property type="project" value="InterPro"/>
</dbReference>
<evidence type="ECO:0000259" key="18">
    <source>
        <dbReference type="PROSITE" id="PS50222"/>
    </source>
</evidence>